<dbReference type="PROSITE" id="PS00688">
    <property type="entry name" value="SIGMA54_INTERACT_3"/>
    <property type="match status" value="1"/>
</dbReference>
<gene>
    <name evidence="7" type="ORF">J2Z35_002153</name>
</gene>
<evidence type="ECO:0000256" key="2">
    <source>
        <dbReference type="ARBA" id="ARBA00022840"/>
    </source>
</evidence>
<dbReference type="Gene3D" id="3.40.50.300">
    <property type="entry name" value="P-loop containing nucleotide triphosphate hydrolases"/>
    <property type="match status" value="1"/>
</dbReference>
<dbReference type="SUPFAM" id="SSF52540">
    <property type="entry name" value="P-loop containing nucleoside triphosphate hydrolases"/>
    <property type="match status" value="1"/>
</dbReference>
<evidence type="ECO:0000313" key="8">
    <source>
        <dbReference type="Proteomes" id="UP001314903"/>
    </source>
</evidence>
<dbReference type="PROSITE" id="PS00675">
    <property type="entry name" value="SIGMA54_INTERACT_1"/>
    <property type="match status" value="1"/>
</dbReference>
<dbReference type="InterPro" id="IPR035965">
    <property type="entry name" value="PAS-like_dom_sf"/>
</dbReference>
<dbReference type="Gene3D" id="3.30.450.20">
    <property type="entry name" value="PAS domain"/>
    <property type="match status" value="1"/>
</dbReference>
<dbReference type="Gene3D" id="1.10.8.60">
    <property type="match status" value="1"/>
</dbReference>
<accession>A0ABS4KKN0</accession>
<dbReference type="RefSeq" id="WP_209661404.1">
    <property type="nucleotide sequence ID" value="NZ_JAGGLI010000026.1"/>
</dbReference>
<feature type="domain" description="Sigma-54 factor interaction" evidence="6">
    <location>
        <begin position="277"/>
        <end position="507"/>
    </location>
</feature>
<dbReference type="InterPro" id="IPR025944">
    <property type="entry name" value="Sigma_54_int_dom_CS"/>
</dbReference>
<dbReference type="Gene3D" id="1.10.10.60">
    <property type="entry name" value="Homeodomain-like"/>
    <property type="match status" value="1"/>
</dbReference>
<dbReference type="EMBL" id="JAGGLI010000026">
    <property type="protein sequence ID" value="MBP2028352.1"/>
    <property type="molecule type" value="Genomic_DNA"/>
</dbReference>
<reference evidence="7 8" key="1">
    <citation type="submission" date="2021-03" db="EMBL/GenBank/DDBJ databases">
        <title>Genomic Encyclopedia of Type Strains, Phase IV (KMG-IV): sequencing the most valuable type-strain genomes for metagenomic binning, comparative biology and taxonomic classification.</title>
        <authorList>
            <person name="Goeker M."/>
        </authorList>
    </citation>
    <scope>NUCLEOTIDE SEQUENCE [LARGE SCALE GENOMIC DNA]</scope>
    <source>
        <strain evidence="7 8">DSM 27512</strain>
    </source>
</reference>
<dbReference type="Pfam" id="PF25601">
    <property type="entry name" value="AAA_lid_14"/>
    <property type="match status" value="1"/>
</dbReference>
<dbReference type="SUPFAM" id="SSF55785">
    <property type="entry name" value="PYP-like sensor domain (PAS domain)"/>
    <property type="match status" value="1"/>
</dbReference>
<dbReference type="InterPro" id="IPR029016">
    <property type="entry name" value="GAF-like_dom_sf"/>
</dbReference>
<dbReference type="InterPro" id="IPR002078">
    <property type="entry name" value="Sigma_54_int"/>
</dbReference>
<proteinExistence type="predicted"/>
<name>A0ABS4KKN0_9FIRM</name>
<dbReference type="PROSITE" id="PS00676">
    <property type="entry name" value="SIGMA54_INTERACT_2"/>
    <property type="match status" value="1"/>
</dbReference>
<evidence type="ECO:0000256" key="1">
    <source>
        <dbReference type="ARBA" id="ARBA00022741"/>
    </source>
</evidence>
<dbReference type="InterPro" id="IPR025943">
    <property type="entry name" value="Sigma_54_int_dom_ATP-bd_2"/>
</dbReference>
<dbReference type="PROSITE" id="PS50045">
    <property type="entry name" value="SIGMA54_INTERACT_4"/>
    <property type="match status" value="1"/>
</dbReference>
<evidence type="ECO:0000256" key="4">
    <source>
        <dbReference type="ARBA" id="ARBA00023125"/>
    </source>
</evidence>
<keyword evidence="4" id="KW-0238">DNA-binding</keyword>
<dbReference type="SUPFAM" id="SSF55781">
    <property type="entry name" value="GAF domain-like"/>
    <property type="match status" value="1"/>
</dbReference>
<dbReference type="Gene3D" id="3.30.450.40">
    <property type="match status" value="1"/>
</dbReference>
<evidence type="ECO:0000256" key="3">
    <source>
        <dbReference type="ARBA" id="ARBA00023015"/>
    </source>
</evidence>
<dbReference type="SUPFAM" id="SSF46689">
    <property type="entry name" value="Homeodomain-like"/>
    <property type="match status" value="1"/>
</dbReference>
<comment type="caution">
    <text evidence="7">The sequence shown here is derived from an EMBL/GenBank/DDBJ whole genome shotgun (WGS) entry which is preliminary data.</text>
</comment>
<dbReference type="CDD" id="cd00009">
    <property type="entry name" value="AAA"/>
    <property type="match status" value="1"/>
</dbReference>
<keyword evidence="1" id="KW-0547">Nucleotide-binding</keyword>
<protein>
    <submittedName>
        <fullName evidence="7">Transcriptional regulator with PAS, ATPase and Fis domain</fullName>
    </submittedName>
</protein>
<organism evidence="7 8">
    <name type="scientific">Acetoanaerobium pronyense</name>
    <dbReference type="NCBI Taxonomy" id="1482736"/>
    <lineage>
        <taxon>Bacteria</taxon>
        <taxon>Bacillati</taxon>
        <taxon>Bacillota</taxon>
        <taxon>Clostridia</taxon>
        <taxon>Peptostreptococcales</taxon>
        <taxon>Filifactoraceae</taxon>
        <taxon>Acetoanaerobium</taxon>
    </lineage>
</organism>
<dbReference type="Proteomes" id="UP001314903">
    <property type="component" value="Unassembled WGS sequence"/>
</dbReference>
<dbReference type="InterPro" id="IPR003593">
    <property type="entry name" value="AAA+_ATPase"/>
</dbReference>
<dbReference type="SMART" id="SM00382">
    <property type="entry name" value="AAA"/>
    <property type="match status" value="1"/>
</dbReference>
<dbReference type="Pfam" id="PF00158">
    <property type="entry name" value="Sigma54_activat"/>
    <property type="match status" value="1"/>
</dbReference>
<keyword evidence="5" id="KW-0804">Transcription</keyword>
<dbReference type="PANTHER" id="PTHR32071">
    <property type="entry name" value="TRANSCRIPTIONAL REGULATORY PROTEIN"/>
    <property type="match status" value="1"/>
</dbReference>
<dbReference type="InterPro" id="IPR009057">
    <property type="entry name" value="Homeodomain-like_sf"/>
</dbReference>
<dbReference type="InterPro" id="IPR058031">
    <property type="entry name" value="AAA_lid_NorR"/>
</dbReference>
<keyword evidence="3" id="KW-0805">Transcription regulation</keyword>
<keyword evidence="8" id="KW-1185">Reference proteome</keyword>
<sequence>MSLDNIRESVQNISEAIASVVGVDVTVVDDILKRVAGTGSYKKCIGENISFNSAFGDVLKTGKSLIIEEPRKHEVCLRCEVRGSCIEFAEVCCPIILEKEVVGVIGLIAFDEEKRDKILENKDNLMNFLGRMADLVASKLLESKNTKEIELLAKKLEIVIDCVDKGIVLVDNEGNILMENKNAIDIFGLKGLKGKKIQSIIGKSQYDNIIKNGSKLSNIEFSYKDKKNQIRGFFDASPIEIDNKSIGVVFVFSKISDVLSIVNRVSTGTITTSFEEIIGTSSILDETKKKAKKASISSSTVMIQGESGTGKELFARAIHFSSSRSKGPFIALNCSAIPEHLLESELFGYEEGAFTGAKRGGKEGKFLLASTGTLFLDEIGDMPLHLQTKLLRVLQEGMIEKIGGKSPIPIDIRIIAATNKDLEQMVDEKEFRDDLFYRINVIPLQIPSLRERKEDIIILVDYLIKKCNKKLGKDVKGVSDEGMKALLNYSWPGNVRELENSIEYAVNMSSSSVITLQSLPKRILKNDYSSLDDKGIINLQELEKREIIKTIKYCKENNISLKEGATFLGIGKATLYRKIKEYNIEIRSENL</sequence>
<evidence type="ECO:0000313" key="7">
    <source>
        <dbReference type="EMBL" id="MBP2028352.1"/>
    </source>
</evidence>
<dbReference type="PANTHER" id="PTHR32071:SF57">
    <property type="entry name" value="C4-DICARBOXYLATE TRANSPORT TRANSCRIPTIONAL REGULATORY PROTEIN DCTD"/>
    <property type="match status" value="1"/>
</dbReference>
<dbReference type="InterPro" id="IPR025662">
    <property type="entry name" value="Sigma_54_int_dom_ATP-bd_1"/>
</dbReference>
<dbReference type="InterPro" id="IPR027417">
    <property type="entry name" value="P-loop_NTPase"/>
</dbReference>
<evidence type="ECO:0000259" key="6">
    <source>
        <dbReference type="PROSITE" id="PS50045"/>
    </source>
</evidence>
<keyword evidence="2" id="KW-0067">ATP-binding</keyword>
<evidence type="ECO:0000256" key="5">
    <source>
        <dbReference type="ARBA" id="ARBA00023163"/>
    </source>
</evidence>